<keyword evidence="10" id="KW-0695">RNA-directed DNA polymerase</keyword>
<comment type="caution">
    <text evidence="16">The sequence shown here is derived from an EMBL/GenBank/DDBJ whole genome shotgun (WGS) entry which is preliminary data.</text>
</comment>
<sequence length="2498" mass="280626">MAQRSEHQSIDDILRSPTHSNCTQQTEAMLPAAQEQGATSLVPSPSRGSTAPSSPEWSSGLVARTDILRENHLATRPHCPTERLMQQRLPRAGQRRRRSPSPGRGAPGQLQPGAPDTEKQPRRTAGHTARQQMVGEAHSVTVVWMAMEILRYLWEVAAGWACRTGVRRKVGARALWVVRTASLRPWAHHRVHLHVLTELARHMLLLVVEAFRVTGLHHVLNGLWYVPLLRIGLAVLAMHFVRMVVALGCILMAVAHVATHGFPGSCLVYKGSALAALRERVNRALMVMQRISAAGPAALAAVPRRMQKPRFAARLRRLQLTAACYRVARYVYMTSVLALVIYVSSGGGLGRIQGGWKMLTCILTLHPPAKPMGISRILKLLLLLVVAAWVAAVAPGEFQSAPSVGSCSTSPRRSFRTTWEDQRSSRQWDTGWEAMVAEQDEVLPHTVLDTLQPGGTTRVTKDEAAWLDTELNATFGGHPDFTEENWEEMRNVVRRCSYCFPNKPQDIQGYHGGAAHATFAIPFKDETKVAYQRPRKYSPGEQEIIDLHCKELLEYGFIEPASQHCRHASNVVVAGKKDHDTGQWTSTRFCVDLRNTNRLSLKDNTLPHRPEELYQRVAKAKFKTTLDATKAFHQIPMTTEEDRDKTAFWWGNQLYRYTSMPFGAAGATAAFIRIMDYELRHLQHCTVAYVDDVCIYSDTAEQHIKDVEAVLRTLGDAGIRLHSWLLSLIQILPQESSANGHGDLVLPQGSRDSSHSGKSTFGSATVDFLGDRIGYNTIGAQDIKCKAIQELPKPEDKTGVRSILGLMNYYKGLVGEPMGPNYSEMARPLNDLLRKDVLDIKEAWGKEQDQALQALKDALCSGRCLKPIDYSKPIFLYTDWSNHGIGAVLGQKDEDGVEHICVVISRSLSKTERQYASFQGEMLAVVWAIRTLRQYLHGVHFTLVTDHSPLTTLMEKGDLQGQHLRWAISLQEFEFTVQYRPGPRNENADVPSRYPLPSTADETGARLDREGDQAREAGHVERLTRCFADTICLVVAREPPLGPEVSPEAQVANYCENMVREQLGTSAIHRLFDVHYQEELECNKGVMFDTDHPEVARCSGRLTRVAWDALSQVRPIKGMHSGGSPAVYGDETMEGGKLKVPKKIDTRVIDESFFREARDEGVVCYEPCGGLCAGLEMLLRCGVKVNKYLYQDISKSSQAVARARCMALSRRHPDLFHADAAHLEQLPSDIEDTSLIDLVHAGALSGEQWVMVCGYPCQDLSPAGKLAGLEGKHSRLFYQAVRVLSTLQQLQPQRPPAYVLENVSPLSHRENSKIRKDVFPIINRVVGQPVSFDAARAGSYAHRLRAYWSNLFQNQQFNMVMEGVDRPPDRYVRDILQPGWKPRRVVTGDRKPHHTANVVGEPMRVLPTILATQNSRAFRAPRAGTVVRKEDDEEVGETREVNLDEKAVAMGYSASELRMVHGMKDEELAGVLGLAMDRRAMELLYAIAEVSTTKLPKSKESEEEGHGALASIPIAKSTQMATITEDTSEPVRAQLAEWITSCNDYTKQVARRLSHQDWEDRLQHMCSQGQKGTQGLGTDDAVPRRWKWKLDSMKLAGYEARHRQAFSRPGDKPAEVSSAPEWAPVVKEKEMRLPRLPDTTRMAAMLASVTHQESLRERCPDIHQDELCLAWIKTGGRVEVPKEEYHRLRKRAARHHWDELLGELYMITVSGKELLVPKPSDRIQLVREHHERTGHWGIRRTLNLLWQRHYWAGMKQDVQAVVTQCQTCQRVKTHYAREEAMLTPLEIKSFMYRWSLDLAWPTKRITKAKNQRVLVMIEHYTRFVVCVPIPDKEATTIASAFRNHVLSVFGAPAECLVDGGSEFEGEFAALCRQCLIDRRVTSPSSPEGNGLTERVVRTLKFCFKKMALDKCLDFEWDEMLWSLVLSYNAAKQQSTGVAPFTLLFAQEATVPPDLRARPELDFEKQEEKTLAEDLLQRAAIVKKLMVHAGCNLEIAQHRDTLRYEHRRSGSYEPKPHQFKAGDFVYIRQQPRSGMEVATKPAILKIVKVQRDGVVALEDSTKLREKSTVQSIAPCHLQVKDQYDCNAAIPSKHHACEECRRTDGEAAMLLCDTCNRGYHTWCLKPALDGVPEGDWQCPKCLGVAVVAAAAEVSTSIVEKMAAMELQLREKLGTDVVLLPADVGPHRAVKPGREHPWQALTSRQMLKREGSMGDLPDRVAWGNQEELSRVITDVMPGFWHEGHRTILSRKCSEQHARARSLRKAATVQAMSPEEVQKRGDVTQLSRAQVKIASQLNWGLELVMTVPQEVRRLAHEVTWEKITQVWDPWAGTGVIGKVMSLEWPHLKFMNNDWNPQLKWHEALNALQPGNYRAWKEKYGVCDAVVTSPWFAVLDIALPLAVLASRVVACIHVPSHYMTDMTESRAQYFRKLCHAGRLHVIGHLEHGPIGRRCMWVMVFRNPLTRARMLRGGEASGVGMFTFSMGKFALDGVTTEGAEQALV</sequence>
<feature type="compositionally biased region" description="Basic and acidic residues" evidence="12">
    <location>
        <begin position="1"/>
        <end position="14"/>
    </location>
</feature>
<dbReference type="Gene3D" id="3.10.10.10">
    <property type="entry name" value="HIV Type 1 Reverse Transcriptase, subunit A, domain 1"/>
    <property type="match status" value="1"/>
</dbReference>
<evidence type="ECO:0000256" key="13">
    <source>
        <dbReference type="SAM" id="Phobius"/>
    </source>
</evidence>
<evidence type="ECO:0000256" key="1">
    <source>
        <dbReference type="ARBA" id="ARBA00022603"/>
    </source>
</evidence>
<dbReference type="EMBL" id="LGRX02001524">
    <property type="protein sequence ID" value="KAK3286015.1"/>
    <property type="molecule type" value="Genomic_DNA"/>
</dbReference>
<feature type="region of interest" description="Disordered" evidence="12">
    <location>
        <begin position="982"/>
        <end position="1004"/>
    </location>
</feature>
<evidence type="ECO:0000313" key="17">
    <source>
        <dbReference type="Proteomes" id="UP001190700"/>
    </source>
</evidence>
<dbReference type="GO" id="GO:0003964">
    <property type="term" value="F:RNA-directed DNA polymerase activity"/>
    <property type="evidence" value="ECO:0007669"/>
    <property type="project" value="UniProtKB-KW"/>
</dbReference>
<dbReference type="Gene3D" id="3.10.20.370">
    <property type="match status" value="1"/>
</dbReference>
<dbReference type="GO" id="GO:0015074">
    <property type="term" value="P:DNA integration"/>
    <property type="evidence" value="ECO:0007669"/>
    <property type="project" value="InterPro"/>
</dbReference>
<keyword evidence="5" id="KW-0479">Metal-binding</keyword>
<dbReference type="GO" id="GO:0008270">
    <property type="term" value="F:zinc ion binding"/>
    <property type="evidence" value="ECO:0007669"/>
    <property type="project" value="UniProtKB-KW"/>
</dbReference>
<dbReference type="Gene3D" id="1.10.340.70">
    <property type="match status" value="1"/>
</dbReference>
<evidence type="ECO:0000256" key="7">
    <source>
        <dbReference type="ARBA" id="ARBA00022771"/>
    </source>
</evidence>
<dbReference type="Pfam" id="PF00078">
    <property type="entry name" value="RVT_1"/>
    <property type="match status" value="1"/>
</dbReference>
<dbReference type="Pfam" id="PF17917">
    <property type="entry name" value="RT_RNaseH"/>
    <property type="match status" value="1"/>
</dbReference>
<evidence type="ECO:0000256" key="12">
    <source>
        <dbReference type="SAM" id="MobiDB-lite"/>
    </source>
</evidence>
<dbReference type="InterPro" id="IPR012337">
    <property type="entry name" value="RNaseH-like_sf"/>
</dbReference>
<feature type="compositionally biased region" description="Polar residues" evidence="12">
    <location>
        <begin position="17"/>
        <end position="27"/>
    </location>
</feature>
<proteinExistence type="predicted"/>
<protein>
    <submittedName>
        <fullName evidence="16">Uncharacterized protein</fullName>
    </submittedName>
</protein>
<organism evidence="16 17">
    <name type="scientific">Cymbomonas tetramitiformis</name>
    <dbReference type="NCBI Taxonomy" id="36881"/>
    <lineage>
        <taxon>Eukaryota</taxon>
        <taxon>Viridiplantae</taxon>
        <taxon>Chlorophyta</taxon>
        <taxon>Pyramimonadophyceae</taxon>
        <taxon>Pyramimonadales</taxon>
        <taxon>Pyramimonadaceae</taxon>
        <taxon>Cymbomonas</taxon>
    </lineage>
</organism>
<dbReference type="CDD" id="cd09274">
    <property type="entry name" value="RNase_HI_RT_Ty3"/>
    <property type="match status" value="1"/>
</dbReference>
<dbReference type="FunFam" id="3.10.20.370:FF:000001">
    <property type="entry name" value="Retrovirus-related Pol polyprotein from transposon 17.6-like protein"/>
    <property type="match status" value="1"/>
</dbReference>
<evidence type="ECO:0000256" key="2">
    <source>
        <dbReference type="ARBA" id="ARBA00022679"/>
    </source>
</evidence>
<evidence type="ECO:0000256" key="4">
    <source>
        <dbReference type="ARBA" id="ARBA00022722"/>
    </source>
</evidence>
<feature type="transmembrane region" description="Helical" evidence="13">
    <location>
        <begin position="377"/>
        <end position="394"/>
    </location>
</feature>
<keyword evidence="6" id="KW-0255">Endonuclease</keyword>
<evidence type="ECO:0000313" key="16">
    <source>
        <dbReference type="EMBL" id="KAK3286015.1"/>
    </source>
</evidence>
<gene>
    <name evidence="16" type="ORF">CYMTET_6405</name>
</gene>
<keyword evidence="13" id="KW-0812">Transmembrane</keyword>
<evidence type="ECO:0000256" key="9">
    <source>
        <dbReference type="ARBA" id="ARBA00022833"/>
    </source>
</evidence>
<feature type="domain" description="Integrase catalytic" evidence="15">
    <location>
        <begin position="1780"/>
        <end position="1947"/>
    </location>
</feature>
<dbReference type="InterPro" id="IPR001525">
    <property type="entry name" value="C5_MeTfrase"/>
</dbReference>
<feature type="transmembrane region" description="Helical" evidence="13">
    <location>
        <begin position="240"/>
        <end position="263"/>
    </location>
</feature>
<feature type="region of interest" description="Disordered" evidence="12">
    <location>
        <begin position="1"/>
        <end position="59"/>
    </location>
</feature>
<dbReference type="InterPro" id="IPR036397">
    <property type="entry name" value="RNaseH_sf"/>
</dbReference>
<keyword evidence="4" id="KW-0540">Nuclease</keyword>
<dbReference type="SUPFAM" id="SSF53098">
    <property type="entry name" value="Ribonuclease H-like"/>
    <property type="match status" value="1"/>
</dbReference>
<name>A0AAE0GX58_9CHLO</name>
<accession>A0AAE0GX58</accession>
<keyword evidence="17" id="KW-1185">Reference proteome</keyword>
<evidence type="ECO:0000256" key="11">
    <source>
        <dbReference type="PROSITE-ProRule" id="PRU00146"/>
    </source>
</evidence>
<feature type="compositionally biased region" description="Polar residues" evidence="12">
    <location>
        <begin position="36"/>
        <end position="57"/>
    </location>
</feature>
<dbReference type="InterPro" id="IPR019786">
    <property type="entry name" value="Zinc_finger_PHD-type_CS"/>
</dbReference>
<dbReference type="InterPro" id="IPR043128">
    <property type="entry name" value="Rev_trsase/Diguanyl_cyclase"/>
</dbReference>
<dbReference type="InterPro" id="IPR041588">
    <property type="entry name" value="Integrase_H2C2"/>
</dbReference>
<dbReference type="GO" id="GO:0003676">
    <property type="term" value="F:nucleic acid binding"/>
    <property type="evidence" value="ECO:0007669"/>
    <property type="project" value="InterPro"/>
</dbReference>
<dbReference type="Gene3D" id="3.30.70.270">
    <property type="match status" value="2"/>
</dbReference>
<dbReference type="Pfam" id="PF00145">
    <property type="entry name" value="DNA_methylase"/>
    <property type="match status" value="1"/>
</dbReference>
<dbReference type="CDD" id="cd15545">
    <property type="entry name" value="PHD_BAZ2A_like"/>
    <property type="match status" value="1"/>
</dbReference>
<dbReference type="Gene3D" id="3.40.50.150">
    <property type="entry name" value="Vaccinia Virus protein VP39"/>
    <property type="match status" value="1"/>
</dbReference>
<keyword evidence="3" id="KW-0548">Nucleotidyltransferase</keyword>
<dbReference type="PANTHER" id="PTHR37984:SF5">
    <property type="entry name" value="PROTEIN NYNRIN-LIKE"/>
    <property type="match status" value="1"/>
</dbReference>
<dbReference type="InterPro" id="IPR019787">
    <property type="entry name" value="Znf_PHD-finger"/>
</dbReference>
<keyword evidence="9" id="KW-0862">Zinc</keyword>
<keyword evidence="13" id="KW-1133">Transmembrane helix</keyword>
<feature type="region of interest" description="Disordered" evidence="12">
    <location>
        <begin position="73"/>
        <end position="132"/>
    </location>
</feature>
<dbReference type="PANTHER" id="PTHR37984">
    <property type="entry name" value="PROTEIN CBG26694"/>
    <property type="match status" value="1"/>
</dbReference>
<dbReference type="Gene3D" id="2.30.30.1150">
    <property type="match status" value="1"/>
</dbReference>
<dbReference type="Pfam" id="PF17921">
    <property type="entry name" value="Integrase_H2C2"/>
    <property type="match status" value="1"/>
</dbReference>
<dbReference type="InterPro" id="IPR000477">
    <property type="entry name" value="RT_dom"/>
</dbReference>
<dbReference type="GO" id="GO:0004519">
    <property type="term" value="F:endonuclease activity"/>
    <property type="evidence" value="ECO:0007669"/>
    <property type="project" value="UniProtKB-KW"/>
</dbReference>
<dbReference type="GO" id="GO:0016787">
    <property type="term" value="F:hydrolase activity"/>
    <property type="evidence" value="ECO:0007669"/>
    <property type="project" value="UniProtKB-KW"/>
</dbReference>
<dbReference type="CDD" id="cd01647">
    <property type="entry name" value="RT_LTR"/>
    <property type="match status" value="1"/>
</dbReference>
<dbReference type="GO" id="GO:0032259">
    <property type="term" value="P:methylation"/>
    <property type="evidence" value="ECO:0007669"/>
    <property type="project" value="UniProtKB-KW"/>
</dbReference>
<dbReference type="Gene3D" id="3.30.420.10">
    <property type="entry name" value="Ribonuclease H-like superfamily/Ribonuclease H"/>
    <property type="match status" value="1"/>
</dbReference>
<dbReference type="InterPro" id="IPR001584">
    <property type="entry name" value="Integrase_cat-core"/>
</dbReference>
<evidence type="ECO:0000256" key="3">
    <source>
        <dbReference type="ARBA" id="ARBA00022695"/>
    </source>
</evidence>
<dbReference type="GO" id="GO:0008168">
    <property type="term" value="F:methyltransferase activity"/>
    <property type="evidence" value="ECO:0007669"/>
    <property type="project" value="UniProtKB-KW"/>
</dbReference>
<keyword evidence="8" id="KW-0378">Hydrolase</keyword>
<evidence type="ECO:0000259" key="14">
    <source>
        <dbReference type="PROSITE" id="PS50016"/>
    </source>
</evidence>
<keyword evidence="7 11" id="KW-0863">Zinc-finger</keyword>
<dbReference type="InterPro" id="IPR001965">
    <property type="entry name" value="Znf_PHD"/>
</dbReference>
<feature type="domain" description="PHD-type" evidence="14">
    <location>
        <begin position="2092"/>
        <end position="2142"/>
    </location>
</feature>
<dbReference type="InterPro" id="IPR041373">
    <property type="entry name" value="RT_RNaseH"/>
</dbReference>
<dbReference type="SMART" id="SM00249">
    <property type="entry name" value="PHD"/>
    <property type="match status" value="1"/>
</dbReference>
<dbReference type="InterPro" id="IPR011011">
    <property type="entry name" value="Znf_FYVE_PHD"/>
</dbReference>
<dbReference type="Proteomes" id="UP001190700">
    <property type="component" value="Unassembled WGS sequence"/>
</dbReference>
<dbReference type="InterPro" id="IPR050951">
    <property type="entry name" value="Retrovirus_Pol_polyprotein"/>
</dbReference>
<keyword evidence="13" id="KW-0472">Membrane</keyword>
<evidence type="ECO:0000256" key="6">
    <source>
        <dbReference type="ARBA" id="ARBA00022759"/>
    </source>
</evidence>
<dbReference type="SUPFAM" id="SSF57903">
    <property type="entry name" value="FYVE/PHD zinc finger"/>
    <property type="match status" value="1"/>
</dbReference>
<dbReference type="PROSITE" id="PS01359">
    <property type="entry name" value="ZF_PHD_1"/>
    <property type="match status" value="1"/>
</dbReference>
<dbReference type="Pfam" id="PF00628">
    <property type="entry name" value="PHD"/>
    <property type="match status" value="1"/>
</dbReference>
<evidence type="ECO:0000256" key="8">
    <source>
        <dbReference type="ARBA" id="ARBA00022801"/>
    </source>
</evidence>
<keyword evidence="1" id="KW-0489">Methyltransferase</keyword>
<evidence type="ECO:0000256" key="5">
    <source>
        <dbReference type="ARBA" id="ARBA00022723"/>
    </source>
</evidence>
<evidence type="ECO:0000256" key="10">
    <source>
        <dbReference type="ARBA" id="ARBA00022918"/>
    </source>
</evidence>
<dbReference type="SUPFAM" id="SSF53335">
    <property type="entry name" value="S-adenosyl-L-methionine-dependent methyltransferases"/>
    <property type="match status" value="1"/>
</dbReference>
<evidence type="ECO:0000259" key="15">
    <source>
        <dbReference type="PROSITE" id="PS50994"/>
    </source>
</evidence>
<reference evidence="16 17" key="1">
    <citation type="journal article" date="2015" name="Genome Biol. Evol.">
        <title>Comparative Genomics of a Bacterivorous Green Alga Reveals Evolutionary Causalities and Consequences of Phago-Mixotrophic Mode of Nutrition.</title>
        <authorList>
            <person name="Burns J.A."/>
            <person name="Paasch A."/>
            <person name="Narechania A."/>
            <person name="Kim E."/>
        </authorList>
    </citation>
    <scope>NUCLEOTIDE SEQUENCE [LARGE SCALE GENOMIC DNA]</scope>
    <source>
        <strain evidence="16 17">PLY_AMNH</strain>
    </source>
</reference>
<feature type="compositionally biased region" description="Low complexity" evidence="12">
    <location>
        <begin position="100"/>
        <end position="109"/>
    </location>
</feature>
<feature type="transmembrane region" description="Helical" evidence="13">
    <location>
        <begin position="323"/>
        <end position="342"/>
    </location>
</feature>
<dbReference type="PROSITE" id="PS50016">
    <property type="entry name" value="ZF_PHD_2"/>
    <property type="match status" value="1"/>
</dbReference>
<dbReference type="InterPro" id="IPR029063">
    <property type="entry name" value="SAM-dependent_MTases_sf"/>
</dbReference>
<dbReference type="InterPro" id="IPR043502">
    <property type="entry name" value="DNA/RNA_pol_sf"/>
</dbReference>
<dbReference type="SUPFAM" id="SSF56672">
    <property type="entry name" value="DNA/RNA polymerases"/>
    <property type="match status" value="1"/>
</dbReference>
<dbReference type="PROSITE" id="PS50994">
    <property type="entry name" value="INTEGRASE"/>
    <property type="match status" value="1"/>
</dbReference>
<keyword evidence="2" id="KW-0808">Transferase</keyword>